<sequence>MQHKIIDINSDLGEGMGNDAEMMRFISSCNIACGGHYGDETSMSKTIRLALDHNVRIGAHPSFPDKQNFGRLPVDISSEDLKASLYEQLLDFKSILDSEGGKLHHIKPHGALYNLLKMDMDLADLFLDVTCKYFPKSILYVSPDSSILERAEHRGARCWIEAFADRNYNDDLSLVPRSQPDAVIENAAAVLAHVNPMILKGHIKTVSGNRKSISPRTLCVHGDHPNALEIARALNMNVKELNITIG</sequence>
<dbReference type="CDD" id="cd10801">
    <property type="entry name" value="LamB_YcsF_like_1"/>
    <property type="match status" value="1"/>
</dbReference>
<dbReference type="Proteomes" id="UP001596978">
    <property type="component" value="Unassembled WGS sequence"/>
</dbReference>
<dbReference type="PANTHER" id="PTHR30292">
    <property type="entry name" value="UNCHARACTERIZED PROTEIN YBGL-RELATED"/>
    <property type="match status" value="1"/>
</dbReference>
<dbReference type="Pfam" id="PF03746">
    <property type="entry name" value="LamB_YcsF"/>
    <property type="match status" value="1"/>
</dbReference>
<dbReference type="NCBIfam" id="NF003816">
    <property type="entry name" value="PRK05406.1-5"/>
    <property type="match status" value="1"/>
</dbReference>
<dbReference type="InterPro" id="IPR005501">
    <property type="entry name" value="LamB/YcsF/PxpA-like"/>
</dbReference>
<keyword evidence="1" id="KW-0378">Hydrolase</keyword>
<dbReference type="RefSeq" id="WP_386405258.1">
    <property type="nucleotide sequence ID" value="NZ_JBHTJH010000004.1"/>
</dbReference>
<dbReference type="NCBIfam" id="NF003814">
    <property type="entry name" value="PRK05406.1-3"/>
    <property type="match status" value="1"/>
</dbReference>
<dbReference type="PANTHER" id="PTHR30292:SF0">
    <property type="entry name" value="5-OXOPROLINASE SUBUNIT A"/>
    <property type="match status" value="1"/>
</dbReference>
<dbReference type="SUPFAM" id="SSF88713">
    <property type="entry name" value="Glycoside hydrolase/deacetylase"/>
    <property type="match status" value="1"/>
</dbReference>
<accession>A0ABW3CX06</accession>
<protein>
    <submittedName>
        <fullName evidence="1">5-oxoprolinase subunit PxpA</fullName>
        <ecNumber evidence="1">3.5.2.9</ecNumber>
    </submittedName>
</protein>
<dbReference type="GO" id="GO:0017168">
    <property type="term" value="F:5-oxoprolinase (ATP-hydrolyzing) activity"/>
    <property type="evidence" value="ECO:0007669"/>
    <property type="project" value="UniProtKB-EC"/>
</dbReference>
<keyword evidence="2" id="KW-1185">Reference proteome</keyword>
<dbReference type="EMBL" id="JBHTJH010000004">
    <property type="protein sequence ID" value="MFD0861717.1"/>
    <property type="molecule type" value="Genomic_DNA"/>
</dbReference>
<dbReference type="InterPro" id="IPR011330">
    <property type="entry name" value="Glyco_hydro/deAcase_b/a-brl"/>
</dbReference>
<evidence type="ECO:0000313" key="2">
    <source>
        <dbReference type="Proteomes" id="UP001596978"/>
    </source>
</evidence>
<gene>
    <name evidence="1" type="primary">pxpA</name>
    <name evidence="1" type="ORF">ACFQ1M_05830</name>
</gene>
<name>A0ABW3CX06_9FLAO</name>
<dbReference type="EC" id="3.5.2.9" evidence="1"/>
<organism evidence="1 2">
    <name type="scientific">Sungkyunkwania multivorans</name>
    <dbReference type="NCBI Taxonomy" id="1173618"/>
    <lineage>
        <taxon>Bacteria</taxon>
        <taxon>Pseudomonadati</taxon>
        <taxon>Bacteroidota</taxon>
        <taxon>Flavobacteriia</taxon>
        <taxon>Flavobacteriales</taxon>
        <taxon>Flavobacteriaceae</taxon>
        <taxon>Sungkyunkwania</taxon>
    </lineage>
</organism>
<comment type="caution">
    <text evidence="1">The sequence shown here is derived from an EMBL/GenBank/DDBJ whole genome shotgun (WGS) entry which is preliminary data.</text>
</comment>
<proteinExistence type="predicted"/>
<dbReference type="Gene3D" id="3.20.20.370">
    <property type="entry name" value="Glycoside hydrolase/deacetylase"/>
    <property type="match status" value="1"/>
</dbReference>
<reference evidence="2" key="1">
    <citation type="journal article" date="2019" name="Int. J. Syst. Evol. Microbiol.">
        <title>The Global Catalogue of Microorganisms (GCM) 10K type strain sequencing project: providing services to taxonomists for standard genome sequencing and annotation.</title>
        <authorList>
            <consortium name="The Broad Institute Genomics Platform"/>
            <consortium name="The Broad Institute Genome Sequencing Center for Infectious Disease"/>
            <person name="Wu L."/>
            <person name="Ma J."/>
        </authorList>
    </citation>
    <scope>NUCLEOTIDE SEQUENCE [LARGE SCALE GENOMIC DNA]</scope>
    <source>
        <strain evidence="2">CCUG 62952</strain>
    </source>
</reference>
<evidence type="ECO:0000313" key="1">
    <source>
        <dbReference type="EMBL" id="MFD0861717.1"/>
    </source>
</evidence>